<protein>
    <submittedName>
        <fullName evidence="2">Helix-turn-helix transcriptional regulator</fullName>
    </submittedName>
</protein>
<dbReference type="InterPro" id="IPR010982">
    <property type="entry name" value="Lambda_DNA-bd_dom_sf"/>
</dbReference>
<evidence type="ECO:0000259" key="1">
    <source>
        <dbReference type="PROSITE" id="PS50943"/>
    </source>
</evidence>
<reference evidence="2" key="2">
    <citation type="journal article" date="2021" name="Syst. Appl. Microbiol.">
        <title>Roseomonas hellenica sp. nov., isolated from roots of wild-growing Alkanna tinctoria.</title>
        <authorList>
            <person name="Rat A."/>
            <person name="Naranjo H.D."/>
            <person name="Lebbe L."/>
            <person name="Cnockaert M."/>
            <person name="Krigas N."/>
            <person name="Grigoriadou K."/>
            <person name="Maloupa E."/>
            <person name="Willems A."/>
        </authorList>
    </citation>
    <scope>NUCLEOTIDE SEQUENCE</scope>
    <source>
        <strain evidence="2">LMG 31231</strain>
    </source>
</reference>
<dbReference type="SUPFAM" id="SSF47413">
    <property type="entry name" value="lambda repressor-like DNA-binding domains"/>
    <property type="match status" value="1"/>
</dbReference>
<evidence type="ECO:0000313" key="3">
    <source>
        <dbReference type="Proteomes" id="UP001138751"/>
    </source>
</evidence>
<comment type="caution">
    <text evidence="2">The sequence shown here is derived from an EMBL/GenBank/DDBJ whole genome shotgun (WGS) entry which is preliminary data.</text>
</comment>
<dbReference type="Pfam" id="PF01381">
    <property type="entry name" value="HTH_3"/>
    <property type="match status" value="1"/>
</dbReference>
<name>A0A9X9WUF6_9PROT</name>
<dbReference type="CDD" id="cd00093">
    <property type="entry name" value="HTH_XRE"/>
    <property type="match status" value="1"/>
</dbReference>
<feature type="domain" description="HTH cro/C1-type" evidence="1">
    <location>
        <begin position="14"/>
        <end position="68"/>
    </location>
</feature>
<evidence type="ECO:0000313" key="2">
    <source>
        <dbReference type="EMBL" id="MBR0670785.1"/>
    </source>
</evidence>
<dbReference type="RefSeq" id="WP_211861163.1">
    <property type="nucleotide sequence ID" value="NZ_JAAEDM010000011.1"/>
</dbReference>
<dbReference type="Gene3D" id="1.10.260.40">
    <property type="entry name" value="lambda repressor-like DNA-binding domains"/>
    <property type="match status" value="1"/>
</dbReference>
<accession>A0A9X9WUF6</accession>
<sequence>MPRGPEIDAFAEKLRLLLDRANLSRAQVAQRAGVDKSVVARWLNGALHPSDHTLSALSAALAQEVAGFSRADWALPAAAFASRLGLPSRAPPSPGATPAPLLPGVLDWTAGTRARTDPMYAGLWALAFASPANGGRIFCVPLRIWREAGAPTLQVEYSNGMMLHNRGAAFALAGRLWAVMESVARRDALSMLVVQGVVEQPALILDGLLSGRRNTAVAALFSTRAMLFRLGPEPDEEGFAAAIARANDLAREGWERRLPPALLAAFAMPPAEAPGPNWLLLELRDAWTLGAWRDEDAARAPQREALACIRAAFGVAAEPS</sequence>
<reference evidence="2" key="1">
    <citation type="submission" date="2020-01" db="EMBL/GenBank/DDBJ databases">
        <authorList>
            <person name="Rat A."/>
        </authorList>
    </citation>
    <scope>NUCLEOTIDE SEQUENCE</scope>
    <source>
        <strain evidence="2">LMG 31231</strain>
    </source>
</reference>
<dbReference type="Proteomes" id="UP001138751">
    <property type="component" value="Unassembled WGS sequence"/>
</dbReference>
<gene>
    <name evidence="2" type="ORF">GXW76_06345</name>
</gene>
<dbReference type="GO" id="GO:0003677">
    <property type="term" value="F:DNA binding"/>
    <property type="evidence" value="ECO:0007669"/>
    <property type="project" value="InterPro"/>
</dbReference>
<dbReference type="SMART" id="SM00530">
    <property type="entry name" value="HTH_XRE"/>
    <property type="match status" value="1"/>
</dbReference>
<dbReference type="AlphaFoldDB" id="A0A9X9WUF6"/>
<organism evidence="2 3">
    <name type="scientific">Neoroseomonas soli</name>
    <dbReference type="NCBI Taxonomy" id="1081025"/>
    <lineage>
        <taxon>Bacteria</taxon>
        <taxon>Pseudomonadati</taxon>
        <taxon>Pseudomonadota</taxon>
        <taxon>Alphaproteobacteria</taxon>
        <taxon>Acetobacterales</taxon>
        <taxon>Acetobacteraceae</taxon>
        <taxon>Neoroseomonas</taxon>
    </lineage>
</organism>
<proteinExistence type="predicted"/>
<dbReference type="EMBL" id="JAAEDM010000011">
    <property type="protein sequence ID" value="MBR0670785.1"/>
    <property type="molecule type" value="Genomic_DNA"/>
</dbReference>
<dbReference type="PROSITE" id="PS50943">
    <property type="entry name" value="HTH_CROC1"/>
    <property type="match status" value="1"/>
</dbReference>
<dbReference type="InterPro" id="IPR001387">
    <property type="entry name" value="Cro/C1-type_HTH"/>
</dbReference>
<keyword evidence="3" id="KW-1185">Reference proteome</keyword>